<evidence type="ECO:0000256" key="1">
    <source>
        <dbReference type="ARBA" id="ARBA00022669"/>
    </source>
</evidence>
<dbReference type="OrthoDB" id="3779177at2759"/>
<dbReference type="InterPro" id="IPR036861">
    <property type="entry name" value="Endochitinase-like_sf"/>
</dbReference>
<feature type="disulfide bond" evidence="2">
    <location>
        <begin position="251"/>
        <end position="265"/>
    </location>
</feature>
<feature type="domain" description="Chitin-binding type-1" evidence="4">
    <location>
        <begin position="232"/>
        <end position="278"/>
    </location>
</feature>
<dbReference type="PANTHER" id="PTHR39613">
    <property type="entry name" value="ANCHORED CELL WALL PROTEIN, PUTATIVE (AFU_ORTHOLOGUE AFUA_4G08960)-RELATED"/>
    <property type="match status" value="1"/>
</dbReference>
<dbReference type="Proteomes" id="UP000077069">
    <property type="component" value="Unassembled WGS sequence"/>
</dbReference>
<dbReference type="GO" id="GO:0008061">
    <property type="term" value="F:chitin binding"/>
    <property type="evidence" value="ECO:0007669"/>
    <property type="project" value="UniProtKB-UniRule"/>
</dbReference>
<dbReference type="InParanoid" id="A0A177CWT2"/>
<dbReference type="Pfam" id="PF09792">
    <property type="entry name" value="But2"/>
    <property type="match status" value="1"/>
</dbReference>
<comment type="caution">
    <text evidence="2">Lacks conserved residue(s) required for the propagation of feature annotation.</text>
</comment>
<evidence type="ECO:0000313" key="6">
    <source>
        <dbReference type="Proteomes" id="UP000077069"/>
    </source>
</evidence>
<keyword evidence="2" id="KW-1015">Disulfide bond</keyword>
<protein>
    <recommendedName>
        <fullName evidence="4">Chitin-binding type-1 domain-containing protein</fullName>
    </recommendedName>
</protein>
<organism evidence="5 6">
    <name type="scientific">Paraphaeosphaeria sporulosa</name>
    <dbReference type="NCBI Taxonomy" id="1460663"/>
    <lineage>
        <taxon>Eukaryota</taxon>
        <taxon>Fungi</taxon>
        <taxon>Dikarya</taxon>
        <taxon>Ascomycota</taxon>
        <taxon>Pezizomycotina</taxon>
        <taxon>Dothideomycetes</taxon>
        <taxon>Pleosporomycetidae</taxon>
        <taxon>Pleosporales</taxon>
        <taxon>Massarineae</taxon>
        <taxon>Didymosphaeriaceae</taxon>
        <taxon>Paraphaeosphaeria</taxon>
    </lineage>
</organism>
<dbReference type="EMBL" id="KV441548">
    <property type="protein sequence ID" value="OAG11676.1"/>
    <property type="molecule type" value="Genomic_DNA"/>
</dbReference>
<sequence length="458" mass="49427">MRSTAILASVGTASASAVIPQAIPVLPRTVPQSYDFNLTAFTHSHSRGRVHTLADGQLRLGDGSIPLANFTFTPEIGIVDSKRRGCISTPGPTNQFQCDEGVKPMPDFDISCDNQLLFNSSPHFWACRVNDKGVENIYTEPVPQQLWCVYIQLFAWSSPKISNRTGCKEDKGTDHVPWIFPWDRFYNNSPAVQPNTPEGARQMASYLEDSKHASSNATIGRPKAEHGIQSPDGRCGSPTGFNCFGKIDGPCCSSHGWCGFSASHCGAGCQGDFGICDDESSEKASYGTSTSSKMASKASPISKALNSTSSKAPSKTSSTGKATNSATRTADNNGTYSPAPDCNDPANTEKCGNSYLAYGCPHDLEGTFESPRLMATVSKVDPEKALGNRMDGHIGNAQCSLYNFDVGPGNAGQKCSLVWLFPEERYTDNSTFFVTSPKKTPVMEFWHVRQPASDGMTW</sequence>
<evidence type="ECO:0000313" key="5">
    <source>
        <dbReference type="EMBL" id="OAG11676.1"/>
    </source>
</evidence>
<dbReference type="Gene3D" id="3.30.60.10">
    <property type="entry name" value="Endochitinase-like"/>
    <property type="match status" value="1"/>
</dbReference>
<dbReference type="InterPro" id="IPR018620">
    <property type="entry name" value="Ubiquitin3-bd_protein_But2_C"/>
</dbReference>
<evidence type="ECO:0000256" key="2">
    <source>
        <dbReference type="PROSITE-ProRule" id="PRU00261"/>
    </source>
</evidence>
<dbReference type="InterPro" id="IPR054508">
    <property type="entry name" value="PIR1-like_C"/>
</dbReference>
<dbReference type="PROSITE" id="PS50941">
    <property type="entry name" value="CHIT_BIND_I_2"/>
    <property type="match status" value="1"/>
</dbReference>
<evidence type="ECO:0000259" key="4">
    <source>
        <dbReference type="PROSITE" id="PS50941"/>
    </source>
</evidence>
<accession>A0A177CWT2</accession>
<dbReference type="PANTHER" id="PTHR39613:SF1">
    <property type="entry name" value="ANCHORED CELL WALL PROTEIN, PUTATIVE (AFU_ORTHOLOGUE AFUA_4G08960)-RELATED"/>
    <property type="match status" value="1"/>
</dbReference>
<dbReference type="STRING" id="1460663.A0A177CWT2"/>
<keyword evidence="1 2" id="KW-0147">Chitin-binding</keyword>
<dbReference type="GeneID" id="28765854"/>
<feature type="compositionally biased region" description="Low complexity" evidence="3">
    <location>
        <begin position="288"/>
        <end position="299"/>
    </location>
</feature>
<dbReference type="AlphaFoldDB" id="A0A177CWT2"/>
<dbReference type="SUPFAM" id="SSF57016">
    <property type="entry name" value="Plant lectins/antimicrobial peptides"/>
    <property type="match status" value="1"/>
</dbReference>
<dbReference type="RefSeq" id="XP_018042041.1">
    <property type="nucleotide sequence ID" value="XM_018182368.1"/>
</dbReference>
<feature type="compositionally biased region" description="Polar residues" evidence="3">
    <location>
        <begin position="324"/>
        <end position="336"/>
    </location>
</feature>
<feature type="compositionally biased region" description="Low complexity" evidence="3">
    <location>
        <begin position="307"/>
        <end position="323"/>
    </location>
</feature>
<dbReference type="Pfam" id="PF22799">
    <property type="entry name" value="PIR1-like_C"/>
    <property type="match status" value="1"/>
</dbReference>
<proteinExistence type="predicted"/>
<reference evidence="5 6" key="1">
    <citation type="submission" date="2016-05" db="EMBL/GenBank/DDBJ databases">
        <title>Comparative analysis of secretome profiles of manganese(II)-oxidizing ascomycete fungi.</title>
        <authorList>
            <consortium name="DOE Joint Genome Institute"/>
            <person name="Zeiner C.A."/>
            <person name="Purvine S.O."/>
            <person name="Zink E.M."/>
            <person name="Wu S."/>
            <person name="Pasa-Tolic L."/>
            <person name="Chaput D.L."/>
            <person name="Haridas S."/>
            <person name="Grigoriev I.V."/>
            <person name="Santelli C.M."/>
            <person name="Hansel C.M."/>
        </authorList>
    </citation>
    <scope>NUCLEOTIDE SEQUENCE [LARGE SCALE GENOMIC DNA]</scope>
    <source>
        <strain evidence="5 6">AP3s5-JAC2a</strain>
    </source>
</reference>
<evidence type="ECO:0000256" key="3">
    <source>
        <dbReference type="SAM" id="MobiDB-lite"/>
    </source>
</evidence>
<keyword evidence="6" id="KW-1185">Reference proteome</keyword>
<name>A0A177CWT2_9PLEO</name>
<dbReference type="InterPro" id="IPR001002">
    <property type="entry name" value="Chitin-bd_1"/>
</dbReference>
<gene>
    <name evidence="5" type="ORF">CC84DRAFT_1211326</name>
</gene>
<dbReference type="CDD" id="cd11618">
    <property type="entry name" value="ChtBD1_1"/>
    <property type="match status" value="1"/>
</dbReference>
<feature type="region of interest" description="Disordered" evidence="3">
    <location>
        <begin position="286"/>
        <end position="341"/>
    </location>
</feature>